<keyword evidence="3" id="KW-1185">Reference proteome</keyword>
<dbReference type="EMBL" id="JBIGHV010000007">
    <property type="protein sequence ID" value="MFG6432027.1"/>
    <property type="molecule type" value="Genomic_DNA"/>
</dbReference>
<feature type="transmembrane region" description="Helical" evidence="1">
    <location>
        <begin position="6"/>
        <end position="24"/>
    </location>
</feature>
<keyword evidence="1" id="KW-1133">Transmembrane helix</keyword>
<accession>A0ABW7F9X7</accession>
<reference evidence="2 3" key="1">
    <citation type="submission" date="2024-08" db="EMBL/GenBank/DDBJ databases">
        <authorList>
            <person name="Lu H."/>
        </authorList>
    </citation>
    <scope>NUCLEOTIDE SEQUENCE [LARGE SCALE GENOMIC DNA]</scope>
    <source>
        <strain evidence="2 3">LYH14W</strain>
    </source>
</reference>
<organism evidence="2 3">
    <name type="scientific">Pelomonas parva</name>
    <dbReference type="NCBI Taxonomy" id="3299032"/>
    <lineage>
        <taxon>Bacteria</taxon>
        <taxon>Pseudomonadati</taxon>
        <taxon>Pseudomonadota</taxon>
        <taxon>Betaproteobacteria</taxon>
        <taxon>Burkholderiales</taxon>
        <taxon>Sphaerotilaceae</taxon>
        <taxon>Roseateles</taxon>
    </lineage>
</organism>
<evidence type="ECO:0000313" key="3">
    <source>
        <dbReference type="Proteomes" id="UP001606210"/>
    </source>
</evidence>
<name>A0ABW7F9X7_9BURK</name>
<comment type="caution">
    <text evidence="2">The sequence shown here is derived from an EMBL/GenBank/DDBJ whole genome shotgun (WGS) entry which is preliminary data.</text>
</comment>
<gene>
    <name evidence="2" type="ORF">ACG00Y_19050</name>
</gene>
<protein>
    <recommendedName>
        <fullName evidence="4">LapA family protein</fullName>
    </recommendedName>
</protein>
<evidence type="ECO:0000256" key="1">
    <source>
        <dbReference type="SAM" id="Phobius"/>
    </source>
</evidence>
<evidence type="ECO:0000313" key="2">
    <source>
        <dbReference type="EMBL" id="MFG6432027.1"/>
    </source>
</evidence>
<keyword evidence="1" id="KW-0472">Membrane</keyword>
<proteinExistence type="predicted"/>
<evidence type="ECO:0008006" key="4">
    <source>
        <dbReference type="Google" id="ProtNLM"/>
    </source>
</evidence>
<keyword evidence="1" id="KW-0812">Transmembrane</keyword>
<dbReference type="RefSeq" id="WP_394481564.1">
    <property type="nucleotide sequence ID" value="NZ_JBIGHV010000007.1"/>
</dbReference>
<sequence>MPGHWFGLIELLLVFGLVLGWAGWQWWDWWRWRKTQERKRLEQRDLDE</sequence>
<dbReference type="Proteomes" id="UP001606210">
    <property type="component" value="Unassembled WGS sequence"/>
</dbReference>